<accession>A0A154QEE5</accession>
<dbReference type="STRING" id="416169.RHOFW104T7_02920"/>
<evidence type="ECO:0000313" key="3">
    <source>
        <dbReference type="Proteomes" id="UP000076131"/>
    </source>
</evidence>
<dbReference type="RefSeq" id="WP_039954162.1">
    <property type="nucleotide sequence ID" value="NZ_LVJS01000141.1"/>
</dbReference>
<dbReference type="PANTHER" id="PTHR43135:SF3">
    <property type="entry name" value="ALPHA-D-RIBOSE 1-METHYLPHOSPHONATE 5-TRIPHOSPHATE DIPHOSPHATASE"/>
    <property type="match status" value="1"/>
</dbReference>
<organism evidence="2 3">
    <name type="scientific">Rhodanobacter thiooxydans</name>
    <dbReference type="NCBI Taxonomy" id="416169"/>
    <lineage>
        <taxon>Bacteria</taxon>
        <taxon>Pseudomonadati</taxon>
        <taxon>Pseudomonadota</taxon>
        <taxon>Gammaproteobacteria</taxon>
        <taxon>Lysobacterales</taxon>
        <taxon>Rhodanobacteraceae</taxon>
        <taxon>Rhodanobacter</taxon>
    </lineage>
</organism>
<proteinExistence type="predicted"/>
<name>A0A154QEE5_9GAMM</name>
<dbReference type="GO" id="GO:0016810">
    <property type="term" value="F:hydrolase activity, acting on carbon-nitrogen (but not peptide) bonds"/>
    <property type="evidence" value="ECO:0007669"/>
    <property type="project" value="InterPro"/>
</dbReference>
<sequence length="412" mass="44007">MGTCVLLCGRMFDGRADRLTGPVEILVEDDRIAEIGPTVRRPPDVRTIDLSGRTVSPGFIDSHVHLTMDAADLARQTLASSATKALKGLSIAREYMRYGFTTLRDMGCVDPDFPTVDLRNALAAGLVEGPRLIVAAHIISSSGGHGDLRGFYGPRWDIPVSAIADDAGAIKALVRREHAFGSDWIKTTNTGGYFSPGDDPARVTWFDDEMNLLAATAQQLGMPVAVHTGAADGCRQAIRAGARSLEHAYLIDDAALAMAQQAGTFLVPTMQMTREDLHALHEHTLPCQAVWKFSRDSGTIVDSQRLIAQSEVKIAYGTDCGMFPFSHGILEFQAMVAAGLTPLRALRAATSVAAELLGQDDIGVLAVGKHADIVAMPGDPLADISATAGVDFVMKSGRVYRSPGAPRTAREK</sequence>
<dbReference type="InterPro" id="IPR011059">
    <property type="entry name" value="Metal-dep_hydrolase_composite"/>
</dbReference>
<dbReference type="SUPFAM" id="SSF51556">
    <property type="entry name" value="Metallo-dependent hydrolases"/>
    <property type="match status" value="1"/>
</dbReference>
<dbReference type="Pfam" id="PF01979">
    <property type="entry name" value="Amidohydro_1"/>
    <property type="match status" value="1"/>
</dbReference>
<evidence type="ECO:0000259" key="1">
    <source>
        <dbReference type="Pfam" id="PF01979"/>
    </source>
</evidence>
<dbReference type="InterPro" id="IPR006680">
    <property type="entry name" value="Amidohydro-rel"/>
</dbReference>
<dbReference type="SUPFAM" id="SSF51338">
    <property type="entry name" value="Composite domain of metallo-dependent hydrolases"/>
    <property type="match status" value="1"/>
</dbReference>
<keyword evidence="2" id="KW-0378">Hydrolase</keyword>
<dbReference type="eggNOG" id="COG1228">
    <property type="taxonomic scope" value="Bacteria"/>
</dbReference>
<dbReference type="AlphaFoldDB" id="A0A154QEE5"/>
<keyword evidence="3" id="KW-1185">Reference proteome</keyword>
<dbReference type="InterPro" id="IPR057744">
    <property type="entry name" value="OTAase-like"/>
</dbReference>
<dbReference type="Proteomes" id="UP000076131">
    <property type="component" value="Unassembled WGS sequence"/>
</dbReference>
<gene>
    <name evidence="2" type="ORF">RHOFW104T7_02920</name>
</gene>
<protein>
    <submittedName>
        <fullName evidence="2">Amidohydrolase</fullName>
    </submittedName>
</protein>
<dbReference type="CDD" id="cd01299">
    <property type="entry name" value="Met_dep_hydrolase_A"/>
    <property type="match status" value="1"/>
</dbReference>
<feature type="domain" description="Amidohydrolase-related" evidence="1">
    <location>
        <begin position="54"/>
        <end position="399"/>
    </location>
</feature>
<dbReference type="Gene3D" id="3.20.20.140">
    <property type="entry name" value="Metal-dependent hydrolases"/>
    <property type="match status" value="1"/>
</dbReference>
<evidence type="ECO:0000313" key="2">
    <source>
        <dbReference type="EMBL" id="KZC21979.1"/>
    </source>
</evidence>
<dbReference type="InterPro" id="IPR032466">
    <property type="entry name" value="Metal_Hydrolase"/>
</dbReference>
<dbReference type="Gene3D" id="2.30.40.10">
    <property type="entry name" value="Urease, subunit C, domain 1"/>
    <property type="match status" value="1"/>
</dbReference>
<dbReference type="PANTHER" id="PTHR43135">
    <property type="entry name" value="ALPHA-D-RIBOSE 1-METHYLPHOSPHONATE 5-TRIPHOSPHATE DIPHOSPHATASE"/>
    <property type="match status" value="1"/>
</dbReference>
<dbReference type="InterPro" id="IPR051781">
    <property type="entry name" value="Metallo-dep_Hydrolase"/>
</dbReference>
<comment type="caution">
    <text evidence="2">The sequence shown here is derived from an EMBL/GenBank/DDBJ whole genome shotgun (WGS) entry which is preliminary data.</text>
</comment>
<reference evidence="2 3" key="1">
    <citation type="journal article" date="2016" name="MBio">
        <title>Lateral Gene Transfer in a Heavy Metal-Contaminated-Groundwater Microbial Community.</title>
        <authorList>
            <person name="Hemme C.L."/>
            <person name="Green S.J."/>
            <person name="Rishishwar L."/>
            <person name="Prakash O."/>
            <person name="Pettenato A."/>
            <person name="Chakraborty R."/>
            <person name="Deutschbauer A.M."/>
            <person name="Van Nostrand J.D."/>
            <person name="Wu L."/>
            <person name="He Z."/>
            <person name="Jordan I.K."/>
            <person name="Hazen T.C."/>
            <person name="Arkin A.P."/>
            <person name="Kostka J.E."/>
            <person name="Zhou J."/>
        </authorList>
    </citation>
    <scope>NUCLEOTIDE SEQUENCE [LARGE SCALE GENOMIC DNA]</scope>
    <source>
        <strain evidence="2 3">FW104-T7</strain>
    </source>
</reference>
<dbReference type="EMBL" id="LVJS01000141">
    <property type="protein sequence ID" value="KZC21979.1"/>
    <property type="molecule type" value="Genomic_DNA"/>
</dbReference>